<dbReference type="GO" id="GO:0006412">
    <property type="term" value="P:translation"/>
    <property type="evidence" value="ECO:0007669"/>
    <property type="project" value="InterPro"/>
</dbReference>
<evidence type="ECO:0000313" key="5">
    <source>
        <dbReference type="EMBL" id="CRZ01021.1"/>
    </source>
</evidence>
<dbReference type="EMBL" id="HACM01000579">
    <property type="protein sequence ID" value="CRZ01021.1"/>
    <property type="molecule type" value="Transcribed_RNA"/>
</dbReference>
<reference evidence="5" key="1">
    <citation type="submission" date="2015-04" db="EMBL/GenBank/DDBJ databases">
        <title>The genome sequence of the plant pathogenic Rhizarian Plasmodiophora brassicae reveals insights in its biotrophic life cycle and the origin of chitin synthesis.</title>
        <authorList>
            <person name="Schwelm A."/>
            <person name="Fogelqvist J."/>
            <person name="Knaust A."/>
            <person name="Julke S."/>
            <person name="Lilja T."/>
            <person name="Dhandapani V."/>
            <person name="Bonilla-Rosso G."/>
            <person name="Karlsson M."/>
            <person name="Shevchenko A."/>
            <person name="Choi S.R."/>
            <person name="Kim H.G."/>
            <person name="Park J.Y."/>
            <person name="Lim Y.P."/>
            <person name="Ludwig-Muller J."/>
            <person name="Dixelius C."/>
        </authorList>
    </citation>
    <scope>NUCLEOTIDE SEQUENCE</scope>
    <source>
        <tissue evidence="5">Potato root galls</tissue>
    </source>
</reference>
<dbReference type="InterPro" id="IPR000509">
    <property type="entry name" value="Ribosomal_eL36"/>
</dbReference>
<protein>
    <recommendedName>
        <fullName evidence="4">60S ribosomal protein L36</fullName>
    </recommendedName>
</protein>
<evidence type="ECO:0000256" key="4">
    <source>
        <dbReference type="RuleBase" id="RU000665"/>
    </source>
</evidence>
<name>A0A0H5QI53_9EUKA</name>
<evidence type="ECO:0000256" key="2">
    <source>
        <dbReference type="ARBA" id="ARBA00022980"/>
    </source>
</evidence>
<dbReference type="PANTHER" id="PTHR10114">
    <property type="entry name" value="60S RIBOSOMAL PROTEIN L36"/>
    <property type="match status" value="1"/>
</dbReference>
<comment type="similarity">
    <text evidence="1 4">Belongs to the eukaryotic ribosomal protein eL36 family.</text>
</comment>
<dbReference type="AlphaFoldDB" id="A0A0H5QI53"/>
<accession>A0A0H5QI53</accession>
<evidence type="ECO:0000256" key="1">
    <source>
        <dbReference type="ARBA" id="ARBA00006509"/>
    </source>
</evidence>
<proteinExistence type="inferred from homology"/>
<organism evidence="5">
    <name type="scientific">Spongospora subterranea</name>
    <dbReference type="NCBI Taxonomy" id="70186"/>
    <lineage>
        <taxon>Eukaryota</taxon>
        <taxon>Sar</taxon>
        <taxon>Rhizaria</taxon>
        <taxon>Endomyxa</taxon>
        <taxon>Phytomyxea</taxon>
        <taxon>Plasmodiophorida</taxon>
        <taxon>Plasmodiophoridae</taxon>
        <taxon>Spongospora</taxon>
    </lineage>
</organism>
<dbReference type="GO" id="GO:0005840">
    <property type="term" value="C:ribosome"/>
    <property type="evidence" value="ECO:0007669"/>
    <property type="project" value="UniProtKB-KW"/>
</dbReference>
<dbReference type="Gene3D" id="1.10.10.1760">
    <property type="entry name" value="60S ribosomal protein L36"/>
    <property type="match status" value="1"/>
</dbReference>
<dbReference type="GO" id="GO:0003735">
    <property type="term" value="F:structural constituent of ribosome"/>
    <property type="evidence" value="ECO:0007669"/>
    <property type="project" value="InterPro"/>
</dbReference>
<keyword evidence="3 4" id="KW-0687">Ribonucleoprotein</keyword>
<dbReference type="PROSITE" id="PS01190">
    <property type="entry name" value="RIBOSOMAL_L36E"/>
    <property type="match status" value="1"/>
</dbReference>
<dbReference type="Pfam" id="PF01158">
    <property type="entry name" value="Ribosomal_L36e"/>
    <property type="match status" value="1"/>
</dbReference>
<dbReference type="InterPro" id="IPR038097">
    <property type="entry name" value="Ribosomal_eL36_sf"/>
</dbReference>
<dbReference type="GO" id="GO:1990904">
    <property type="term" value="C:ribonucleoprotein complex"/>
    <property type="evidence" value="ECO:0007669"/>
    <property type="project" value="UniProtKB-KW"/>
</dbReference>
<keyword evidence="2 4" id="KW-0689">Ribosomal protein</keyword>
<evidence type="ECO:0000256" key="3">
    <source>
        <dbReference type="ARBA" id="ARBA00023274"/>
    </source>
</evidence>
<dbReference type="EMBL" id="HACM01000577">
    <property type="protein sequence ID" value="CRZ01019.1"/>
    <property type="molecule type" value="Transcribed_RNA"/>
</dbReference>
<dbReference type="FunFam" id="1.10.10.1760:FF:000001">
    <property type="entry name" value="60S ribosomal protein L36"/>
    <property type="match status" value="1"/>
</dbReference>
<sequence>MRTDLLGVPDPLRRQTLSTEAMVAAPAGTVPGIAKGLAKGHIVTKRVLRSKPSNGKGKLGARTVLVRDVIRSVAGFAPYEKRIMELIKGGGVNSQKRAMRFAKKRLGTHKRAKAKFSELSESMNK</sequence>